<keyword evidence="2" id="KW-1003">Cell membrane</keyword>
<feature type="transmembrane region" description="Helical" evidence="6">
    <location>
        <begin position="313"/>
        <end position="335"/>
    </location>
</feature>
<evidence type="ECO:0000256" key="3">
    <source>
        <dbReference type="ARBA" id="ARBA00022692"/>
    </source>
</evidence>
<organism evidence="7 8">
    <name type="scientific">Bacillus daqingensis</name>
    <dbReference type="NCBI Taxonomy" id="872396"/>
    <lineage>
        <taxon>Bacteria</taxon>
        <taxon>Bacillati</taxon>
        <taxon>Bacillota</taxon>
        <taxon>Bacilli</taxon>
        <taxon>Bacillales</taxon>
        <taxon>Bacillaceae</taxon>
        <taxon>Bacillus</taxon>
    </lineage>
</organism>
<evidence type="ECO:0000313" key="8">
    <source>
        <dbReference type="Proteomes" id="UP001595896"/>
    </source>
</evidence>
<evidence type="ECO:0000256" key="2">
    <source>
        <dbReference type="ARBA" id="ARBA00022475"/>
    </source>
</evidence>
<feature type="transmembrane region" description="Helical" evidence="6">
    <location>
        <begin position="468"/>
        <end position="488"/>
    </location>
</feature>
<keyword evidence="5 6" id="KW-0472">Membrane</keyword>
<feature type="transmembrane region" description="Helical" evidence="6">
    <location>
        <begin position="381"/>
        <end position="400"/>
    </location>
</feature>
<dbReference type="PANTHER" id="PTHR30250:SF29">
    <property type="entry name" value="POLYSACCHARIDE BIOSYNTHESIS PROTEIN C-TERMINAL DOMAIN-CONTAINING PROTEIN"/>
    <property type="match status" value="1"/>
</dbReference>
<dbReference type="InterPro" id="IPR002797">
    <property type="entry name" value="Polysacc_synth"/>
</dbReference>
<gene>
    <name evidence="7" type="ORF">ACFO4L_14410</name>
</gene>
<proteinExistence type="predicted"/>
<dbReference type="PANTHER" id="PTHR30250">
    <property type="entry name" value="PST FAMILY PREDICTED COLANIC ACID TRANSPORTER"/>
    <property type="match status" value="1"/>
</dbReference>
<feature type="transmembrane region" description="Helical" evidence="6">
    <location>
        <begin position="347"/>
        <end position="369"/>
    </location>
</feature>
<protein>
    <submittedName>
        <fullName evidence="7">Oligosaccharide flippase family protein</fullName>
    </submittedName>
</protein>
<feature type="transmembrane region" description="Helical" evidence="6">
    <location>
        <begin position="186"/>
        <end position="205"/>
    </location>
</feature>
<keyword evidence="8" id="KW-1185">Reference proteome</keyword>
<evidence type="ECO:0000256" key="4">
    <source>
        <dbReference type="ARBA" id="ARBA00022989"/>
    </source>
</evidence>
<feature type="transmembrane region" description="Helical" evidence="6">
    <location>
        <begin position="437"/>
        <end position="456"/>
    </location>
</feature>
<evidence type="ECO:0000256" key="5">
    <source>
        <dbReference type="ARBA" id="ARBA00023136"/>
    </source>
</evidence>
<comment type="subcellular location">
    <subcellularLocation>
        <location evidence="1">Cell membrane</location>
        <topology evidence="1">Multi-pass membrane protein</topology>
    </subcellularLocation>
</comment>
<evidence type="ECO:0000256" key="1">
    <source>
        <dbReference type="ARBA" id="ARBA00004651"/>
    </source>
</evidence>
<feature type="transmembrane region" description="Helical" evidence="6">
    <location>
        <begin position="163"/>
        <end position="180"/>
    </location>
</feature>
<keyword evidence="4 6" id="KW-1133">Transmembrane helix</keyword>
<dbReference type="RefSeq" id="WP_377910364.1">
    <property type="nucleotide sequence ID" value="NZ_JBHSGK010000016.1"/>
</dbReference>
<feature type="transmembrane region" description="Helical" evidence="6">
    <location>
        <begin position="233"/>
        <end position="254"/>
    </location>
</feature>
<feature type="transmembrane region" description="Helical" evidence="6">
    <location>
        <begin position="122"/>
        <end position="142"/>
    </location>
</feature>
<feature type="transmembrane region" description="Helical" evidence="6">
    <location>
        <begin position="84"/>
        <end position="110"/>
    </location>
</feature>
<evidence type="ECO:0000313" key="7">
    <source>
        <dbReference type="EMBL" id="MFC4737771.1"/>
    </source>
</evidence>
<dbReference type="Pfam" id="PF01943">
    <property type="entry name" value="Polysacc_synt"/>
    <property type="match status" value="1"/>
</dbReference>
<reference evidence="8" key="1">
    <citation type="journal article" date="2019" name="Int. J. Syst. Evol. Microbiol.">
        <title>The Global Catalogue of Microorganisms (GCM) 10K type strain sequencing project: providing services to taxonomists for standard genome sequencing and annotation.</title>
        <authorList>
            <consortium name="The Broad Institute Genomics Platform"/>
            <consortium name="The Broad Institute Genome Sequencing Center for Infectious Disease"/>
            <person name="Wu L."/>
            <person name="Ma J."/>
        </authorList>
    </citation>
    <scope>NUCLEOTIDE SEQUENCE [LARGE SCALE GENOMIC DNA]</scope>
    <source>
        <strain evidence="8">JCM 12165</strain>
    </source>
</reference>
<keyword evidence="3 6" id="KW-0812">Transmembrane</keyword>
<feature type="transmembrane region" description="Helical" evidence="6">
    <location>
        <begin position="274"/>
        <end position="292"/>
    </location>
</feature>
<evidence type="ECO:0000256" key="6">
    <source>
        <dbReference type="SAM" id="Phobius"/>
    </source>
</evidence>
<comment type="caution">
    <text evidence="7">The sequence shown here is derived from an EMBL/GenBank/DDBJ whole genome shotgun (WGS) entry which is preliminary data.</text>
</comment>
<sequence>MPHPTPSWAKGAAYLSLAALAAKGLSALYKIPYQNMTGDTGFYVYQQLYPLYGAVLVLGTYGFPLVIAKALIDNGSRDGIRSLLTFYTAIMIVLFGLLGGAVTLAAPSLAALMGDPALTEPLRWMGLPFLLIPFAAAARGYFQHDSNTLPTAVSQVIEQFIRVIVILLAAWAGMQLGSVYTAGASAGIGAFAGGAAGLASLWFYVRREESICPDFRLPPAWPGLMRELLVKGLFVSASAMLLILFQLIDAFTIVQRLPEGLQAAQEKGVYDRSWPLIQFGAVVITVFSYAALPAVAKAWPLDRRRASEEAGSALKLCTVFGAAAALGMAAVMPLLNVSMFTDASGTAVLQVMALSILPAAVFMTAAALLHAADHAGTAAALLLGALAGKAVLNVLLVPVAGTMGAAAATVLAAVLLAAASVRSLIRIGVLRPGPGTWLVKTGAALLIMTAAAWFAASGPIGSRAGASVQLALVSGGGAVLYIGIIWRLSVFTVREWEMLPKLGTRLPHRRQSEGGNHV</sequence>
<accession>A0ABV9NZJ4</accession>
<name>A0ABV9NZJ4_9BACI</name>
<feature type="transmembrane region" description="Helical" evidence="6">
    <location>
        <begin position="51"/>
        <end position="72"/>
    </location>
</feature>
<dbReference type="InterPro" id="IPR050833">
    <property type="entry name" value="Poly_Biosynth_Transport"/>
</dbReference>
<feature type="transmembrane region" description="Helical" evidence="6">
    <location>
        <begin position="406"/>
        <end position="425"/>
    </location>
</feature>
<dbReference type="Proteomes" id="UP001595896">
    <property type="component" value="Unassembled WGS sequence"/>
</dbReference>
<dbReference type="EMBL" id="JBHSGK010000016">
    <property type="protein sequence ID" value="MFC4737771.1"/>
    <property type="molecule type" value="Genomic_DNA"/>
</dbReference>